<evidence type="ECO:0000256" key="2">
    <source>
        <dbReference type="ARBA" id="ARBA00022692"/>
    </source>
</evidence>
<dbReference type="EMBL" id="REGW02000012">
    <property type="protein sequence ID" value="KAE8288506.1"/>
    <property type="molecule type" value="Genomic_DNA"/>
</dbReference>
<keyword evidence="15" id="KW-1185">Reference proteome</keyword>
<reference evidence="14 15" key="1">
    <citation type="submission" date="2019-07" db="EMBL/GenBank/DDBJ databases">
        <title>Chromosome genome assembly for large yellow croaker.</title>
        <authorList>
            <person name="Xiao S."/>
        </authorList>
    </citation>
    <scope>NUCLEOTIDE SEQUENCE [LARGE SCALE GENOMIC DNA]</scope>
    <source>
        <strain evidence="14">JMULYC20181020</strain>
        <tissue evidence="14">Muscle</tissue>
    </source>
</reference>
<evidence type="ECO:0000256" key="8">
    <source>
        <dbReference type="ARBA" id="ARBA00023157"/>
    </source>
</evidence>
<dbReference type="InterPro" id="IPR036116">
    <property type="entry name" value="FN3_sf"/>
</dbReference>
<keyword evidence="3" id="KW-0732">Signal</keyword>
<evidence type="ECO:0000256" key="3">
    <source>
        <dbReference type="ARBA" id="ARBA00022729"/>
    </source>
</evidence>
<dbReference type="Pfam" id="PF00041">
    <property type="entry name" value="fn3"/>
    <property type="match status" value="1"/>
</dbReference>
<dbReference type="InterPro" id="IPR007110">
    <property type="entry name" value="Ig-like_dom"/>
</dbReference>
<keyword evidence="8" id="KW-1015">Disulfide bond</keyword>
<sequence>MYSTDARMSIITKKQDFPVGEEILLLCKIGVEDGDITWFKDGEEIDVDAETVTIEKVDESSSKMIIKKATMQDTGKYTCHCEYDSGHKDDVQTQLYVYEGPSFSNTPIYHEFLEGTTGVVPCRVTGKPALDVHWMRDNQEIPSNEEKRVHQTSNNTLYIKNVKTEDAGTYVCYAQIRGREIKQKVSVSIVVNAPPTAQMKELMKKVLAGPETNVSLVCLVTGHPKPNINWTMPMTTDHSRHYFNSDSSELTIRSVTRADYGEYICTATNKIAESISTLMLNVFEAPEVFLSAERQRVSVGEQISVACNVSGHPQPELHWINKHNGQTLDSPSGRVHVTDGELVIEEVVPSDGGLYSCMAVSPSGNASRDVAIHTQPGPPQYLTVSSGETSVHFSFKTPPNSGGTAITSYVLQWMQGAAQQWKEITVPASGPLVIPNLRQYTSYTVRLAALNAVGVGEFSDTKTIRTQGMREPDSPVLSADQMQVERNTLSIPLKQVDDGGTPLQVFKIQYKEHKEGAEWKKVQLSSNAGSIYLENLAFGSSYQLEVRAINANGSSIPATLNFTTGERPVSNRITKGSVVGIVMVIFLVVFLVVDATCCYRNRCGLLMTIGVKLFGHNVPGMKMFEEGDGTTNGEVKLKGLSTPRGSMQNSFTKEVGHLSEVTCDKVSLTKHEKIQPDREMPIPDV</sequence>
<keyword evidence="2 11" id="KW-0812">Transmembrane</keyword>
<comment type="subcellular location">
    <subcellularLocation>
        <location evidence="1">Membrane</location>
        <topology evidence="1">Single-pass membrane protein</topology>
    </subcellularLocation>
</comment>
<evidence type="ECO:0000256" key="1">
    <source>
        <dbReference type="ARBA" id="ARBA00004167"/>
    </source>
</evidence>
<proteinExistence type="predicted"/>
<dbReference type="InterPro" id="IPR003961">
    <property type="entry name" value="FN3_dom"/>
</dbReference>
<dbReference type="InterPro" id="IPR013098">
    <property type="entry name" value="Ig_I-set"/>
</dbReference>
<evidence type="ECO:0000256" key="6">
    <source>
        <dbReference type="ARBA" id="ARBA00022989"/>
    </source>
</evidence>
<evidence type="ECO:0000256" key="10">
    <source>
        <dbReference type="ARBA" id="ARBA00023319"/>
    </source>
</evidence>
<keyword evidence="10" id="KW-0393">Immunoglobulin domain</keyword>
<dbReference type="CDD" id="cd00096">
    <property type="entry name" value="Ig"/>
    <property type="match status" value="1"/>
</dbReference>
<protein>
    <submittedName>
        <fullName evidence="14">Hemicentin-1</fullName>
    </submittedName>
</protein>
<keyword evidence="6 11" id="KW-1133">Transmembrane helix</keyword>
<dbReference type="Proteomes" id="UP000424527">
    <property type="component" value="Unassembled WGS sequence"/>
</dbReference>
<dbReference type="SUPFAM" id="SSF48726">
    <property type="entry name" value="Immunoglobulin"/>
    <property type="match status" value="4"/>
</dbReference>
<dbReference type="Pfam" id="PF13927">
    <property type="entry name" value="Ig_3"/>
    <property type="match status" value="1"/>
</dbReference>
<comment type="caution">
    <text evidence="14">The sequence shown here is derived from an EMBL/GenBank/DDBJ whole genome shotgun (WGS) entry which is preliminary data.</text>
</comment>
<evidence type="ECO:0000259" key="12">
    <source>
        <dbReference type="PROSITE" id="PS50835"/>
    </source>
</evidence>
<dbReference type="CDD" id="cd00063">
    <property type="entry name" value="FN3"/>
    <property type="match status" value="2"/>
</dbReference>
<evidence type="ECO:0000313" key="14">
    <source>
        <dbReference type="EMBL" id="KAE8288506.1"/>
    </source>
</evidence>
<dbReference type="SMART" id="SM00408">
    <property type="entry name" value="IGc2"/>
    <property type="match status" value="4"/>
</dbReference>
<dbReference type="InterPro" id="IPR009138">
    <property type="entry name" value="Neural_cell_adh"/>
</dbReference>
<keyword evidence="4" id="KW-0677">Repeat</keyword>
<dbReference type="PANTHER" id="PTHR12231:SF253">
    <property type="entry name" value="DPR-INTERACTING PROTEIN ETA, ISOFORM B-RELATED"/>
    <property type="match status" value="1"/>
</dbReference>
<dbReference type="InterPro" id="IPR003599">
    <property type="entry name" value="Ig_sub"/>
</dbReference>
<dbReference type="SMART" id="SM00060">
    <property type="entry name" value="FN3"/>
    <property type="match status" value="2"/>
</dbReference>
<name>A0A6G0IBD1_LARCR</name>
<dbReference type="InterPro" id="IPR003598">
    <property type="entry name" value="Ig_sub2"/>
</dbReference>
<dbReference type="PRINTS" id="PR01838">
    <property type="entry name" value="NCAMFAMILY"/>
</dbReference>
<keyword evidence="5" id="KW-0130">Cell adhesion</keyword>
<dbReference type="GO" id="GO:0005886">
    <property type="term" value="C:plasma membrane"/>
    <property type="evidence" value="ECO:0007669"/>
    <property type="project" value="UniProtKB-ARBA"/>
</dbReference>
<dbReference type="InterPro" id="IPR013783">
    <property type="entry name" value="Ig-like_fold"/>
</dbReference>
<dbReference type="Gene3D" id="2.60.40.10">
    <property type="entry name" value="Immunoglobulins"/>
    <property type="match status" value="6"/>
</dbReference>
<dbReference type="PROSITE" id="PS50853">
    <property type="entry name" value="FN3"/>
    <property type="match status" value="2"/>
</dbReference>
<dbReference type="InterPro" id="IPR036179">
    <property type="entry name" value="Ig-like_dom_sf"/>
</dbReference>
<feature type="domain" description="Ig-like" evidence="12">
    <location>
        <begin position="194"/>
        <end position="276"/>
    </location>
</feature>
<dbReference type="AlphaFoldDB" id="A0A6G0IBD1"/>
<evidence type="ECO:0000256" key="4">
    <source>
        <dbReference type="ARBA" id="ARBA00022737"/>
    </source>
</evidence>
<dbReference type="InterPro" id="IPR056754">
    <property type="entry name" value="DSCAM/DSCAML_C"/>
</dbReference>
<dbReference type="Pfam" id="PF07679">
    <property type="entry name" value="I-set"/>
    <property type="match status" value="3"/>
</dbReference>
<organism evidence="14 15">
    <name type="scientific">Larimichthys crocea</name>
    <name type="common">Large yellow croaker</name>
    <name type="synonym">Pseudosciaena crocea</name>
    <dbReference type="NCBI Taxonomy" id="215358"/>
    <lineage>
        <taxon>Eukaryota</taxon>
        <taxon>Metazoa</taxon>
        <taxon>Chordata</taxon>
        <taxon>Craniata</taxon>
        <taxon>Vertebrata</taxon>
        <taxon>Euteleostomi</taxon>
        <taxon>Actinopterygii</taxon>
        <taxon>Neopterygii</taxon>
        <taxon>Teleostei</taxon>
        <taxon>Neoteleostei</taxon>
        <taxon>Acanthomorphata</taxon>
        <taxon>Eupercaria</taxon>
        <taxon>Sciaenidae</taxon>
        <taxon>Larimichthys</taxon>
    </lineage>
</organism>
<dbReference type="FunFam" id="2.60.40.10:FF:000032">
    <property type="entry name" value="palladin isoform X1"/>
    <property type="match status" value="2"/>
</dbReference>
<accession>A0A6G0IBD1</accession>
<dbReference type="SUPFAM" id="SSF49265">
    <property type="entry name" value="Fibronectin type III"/>
    <property type="match status" value="1"/>
</dbReference>
<keyword evidence="9" id="KW-0325">Glycoprotein</keyword>
<evidence type="ECO:0000256" key="9">
    <source>
        <dbReference type="ARBA" id="ARBA00023180"/>
    </source>
</evidence>
<dbReference type="PANTHER" id="PTHR12231">
    <property type="entry name" value="CTX-RELATED TYPE I TRANSMEMBRANE PROTEIN"/>
    <property type="match status" value="1"/>
</dbReference>
<feature type="transmembrane region" description="Helical" evidence="11">
    <location>
        <begin position="578"/>
        <end position="599"/>
    </location>
</feature>
<dbReference type="GO" id="GO:0007155">
    <property type="term" value="P:cell adhesion"/>
    <property type="evidence" value="ECO:0007669"/>
    <property type="project" value="UniProtKB-KW"/>
</dbReference>
<gene>
    <name evidence="14" type="ORF">D5F01_LYC12378</name>
</gene>
<dbReference type="InterPro" id="IPR051170">
    <property type="entry name" value="Neural/epithelial_adhesion"/>
</dbReference>
<dbReference type="PROSITE" id="PS50835">
    <property type="entry name" value="IG_LIKE"/>
    <property type="match status" value="4"/>
</dbReference>
<evidence type="ECO:0000259" key="13">
    <source>
        <dbReference type="PROSITE" id="PS50853"/>
    </source>
</evidence>
<feature type="domain" description="Ig-like" evidence="12">
    <location>
        <begin position="101"/>
        <end position="188"/>
    </location>
</feature>
<feature type="domain" description="Ig-like" evidence="12">
    <location>
        <begin position="286"/>
        <end position="373"/>
    </location>
</feature>
<evidence type="ECO:0000256" key="11">
    <source>
        <dbReference type="SAM" id="Phobius"/>
    </source>
</evidence>
<feature type="domain" description="Fibronectin type-III" evidence="13">
    <location>
        <begin position="375"/>
        <end position="469"/>
    </location>
</feature>
<dbReference type="SMART" id="SM00409">
    <property type="entry name" value="IG"/>
    <property type="match status" value="4"/>
</dbReference>
<evidence type="ECO:0000313" key="15">
    <source>
        <dbReference type="Proteomes" id="UP000424527"/>
    </source>
</evidence>
<keyword evidence="7 11" id="KW-0472">Membrane</keyword>
<evidence type="ECO:0000256" key="7">
    <source>
        <dbReference type="ARBA" id="ARBA00023136"/>
    </source>
</evidence>
<feature type="domain" description="Fibronectin type-III" evidence="13">
    <location>
        <begin position="471"/>
        <end position="568"/>
    </location>
</feature>
<evidence type="ECO:0000256" key="5">
    <source>
        <dbReference type="ARBA" id="ARBA00022889"/>
    </source>
</evidence>
<dbReference type="Pfam" id="PF25059">
    <property type="entry name" value="FN3_DSCAM-DSCAML_C"/>
    <property type="match status" value="1"/>
</dbReference>
<feature type="domain" description="Ig-like" evidence="12">
    <location>
        <begin position="6"/>
        <end position="79"/>
    </location>
</feature>